<keyword evidence="10" id="KW-1185">Reference proteome</keyword>
<dbReference type="PANTHER" id="PTHR22605">
    <property type="entry name" value="RZ-TYPE DOMAIN-CONTAINING PROTEIN"/>
    <property type="match status" value="1"/>
</dbReference>
<dbReference type="GO" id="GO:0008270">
    <property type="term" value="F:zinc ion binding"/>
    <property type="evidence" value="ECO:0007669"/>
    <property type="project" value="UniProtKB-KW"/>
</dbReference>
<keyword evidence="6" id="KW-0391">Immunity</keyword>
<evidence type="ECO:0000256" key="2">
    <source>
        <dbReference type="ARBA" id="ARBA00022490"/>
    </source>
</evidence>
<dbReference type="GO" id="GO:0005737">
    <property type="term" value="C:cytoplasm"/>
    <property type="evidence" value="ECO:0007669"/>
    <property type="project" value="UniProtKB-SubCell"/>
</dbReference>
<dbReference type="InterPro" id="IPR046439">
    <property type="entry name" value="ZF_RZ_dom"/>
</dbReference>
<dbReference type="Gene3D" id="3.40.50.300">
    <property type="entry name" value="P-loop containing nucleotide triphosphate hydrolases"/>
    <property type="match status" value="2"/>
</dbReference>
<dbReference type="PANTHER" id="PTHR22605:SF16">
    <property type="entry name" value="E3 UBIQUITIN-PROTEIN LIGASE RNF213"/>
    <property type="match status" value="1"/>
</dbReference>
<sequence length="4828" mass="559246">MDGLDADGFRIANNDSPPKEDKVPEENVKKPQLPSTIDGSGDSTTLHGEGTASGVNSTEPVEQDVKKEKLSKSDIKSFGEDDIPLQQQGNTELEITEIKEKLNLNKESICKITNKSDSEKNIEKRGDEGENSKNESTQALCNKTSPQQKNIDSKNDETKEKSIINSKTGCKRIEKPASDCSPPHQGSEASQSSEDFSKHDTRTGGQKLPKKSDEFQQSKKKPLEDTLHLGKTEISIPCHLSHEKYRKIEYRYGFVKPGNQKPKTYETLQDFDRACGSKRTLCLADFKDLYHNKKLYVLDGFIHSKKSLKKSIFGRVYKFISGFVKHETHPNTMAGINAFMPCYKNFDGTHNKIKFNSDGEFLKIMMSFFRTFLGKDKIFMKSVITEYINKCIEALRPSQDMKAKMSLSLISCLFIAEFELEVKLAPFSLFDLEKSNSKCVNDIFQTIFEEFSDCLPIIPRLIKQLVNNCIKAGINDEWFFIVPLYHLFSDSYKILSPKHFVAEHQSEKWWNTDWLSEVKKLKTHIMETDPQESKKSLQLFKNIFEIDEQLPVLFAATRPFSHLSETFSSKMFRPEIIMASFYFWFKEISGSLNLELDPYLSPSILGGLSDGLEKMKENNHSREEWIVLCDISFSLLKKLQDSYETFESRFTAFVINLIIMTLSYASDKIELPKTKSYFEKFKTLFDIKLRIYNSNSFRILLFFSDILRGSTIDHYMASSVYSLKKDFFQNQTLKVLQKMYSDEIIQFYYANDLQTCHEHIEVILNEKAISALVESMKGTRVNSFDHKNERYINLLAETLARATKDKRDRRVFLFEWLCFPNFFQQYFKVINRATDASLKYIRIMNPLISETLQVIEHIYNGSIELSLYKKVNQTEYIKLIHKLGEINEFREHKNILKHLPEIIKARNEEVKVFLETFMQLKKFESFLSKFNKRALWDSSTTGLKINEFCFPRSNETLNNPVMLTSLNYDEEIMKAIQNCESYKDSLKFENILLQSFARERCDTISFQDAINSHIENGYNEYLKWSEDFVNGKLSLKEVDRILMLALYKPNCIKKEMELSLRAINMKFNESDISERVEKITLYQSALRSQKIAGALLKIKEEYNLTGDFSTMLTLSTLVNNKDTKLDELTDEVLKQGGRLADVTDDQIKVLDSFRSSKTFIFWLKKHIQSATEVNTLLDLIMTSEYEMQDVCKISCLQSVTRAYSSLIYDFDDSDGSSELLEKLEKTWSYLKDDRDLPKKLMDLTKQLDWLEAIKKSYGSAEIQAYDTVKDINDFGIFTVKTEISVKIVKEDSTKELNYDKLKELLSKLTLRTGIRDDEKNKTSSHFIKMYDGLTRLLEDLNNLRKIGSLLFSKCSFEFRENPNSEFNVEIDIGLSDRILLGKKETNLEEHLSNVCVALEKYIDEWSEYVRKNRDKYSGLNYFSSQQILILRETISHFLNNNEISDELIYLCSIVNPICTKTDVEQAILSASEEIKNESSKIDSQDACDGGSLSSTETDEKNTYERLIEHGFPNQLVREACEDNRDYDEAYIYCLENEDSYKEGEQEKENSCLTDAKTLKDKFSELNINSEGKSQLEESICEKLNALWNNFLNFIEYNKDYISFDHLGLILERLYKKPLICYEFPSNLIVGRPNLIVCDEKKTWSTVLHLFLKGPESPLPLISQILICNERTTAEDVELIYRRAASSTDQLFAIVNSHNLGFEASDRAEKIFDDLQSQEKTSKMKLVVLCPAEKQGQCRLVTSLDHYRVEWKSLKILPDDILKEKVLEQFSTTDCESAAILDSKKSTVRFITSNQAGNGKSLWINCLRDRLQKSLGNSKMFTYRFHGMEANINDLVNFFHTSSNNSCEEKQPLIFHLDVSNLSQTKLDDILFSLTIQRGLIDENGRVWKRQPEHYYLIECLKCGIEKFNCLEFLPKIQCQSPIESLRKYQENNIDEDEQLMNEDCDDFLAWRKTYQYLYNIHNKRNFNTNVEDLSPKSCVETLLQFSGTLNPSWAELRNYAVFLNKQLSHAEKNDFCATDDLPDFFQLIVNCMIKMARDFSTRSLLISEETPNVTPNKDYQIELMAIKHRWETRPHPYLFFNSDNHTFTFFGFNVEKKTGNLVDVTTGEVILNRAINRQLHCALIMNGVDLSETFDTLSKENKLKKMFPVFIESSEYKNYDANQLDDTYELTMDNCLKILAIHMKLKCKIPVIIMGETGCGKTRLIDYYSRLLKPPDKKNVKNRILMKIHGGITIKDIENKVIEAQALAQKNSNIHNLDTLLFFDEANTTEAIYAIKEILCDDSLNGKALNCNQYRLRIIAACNPYRKHKANIIEMLEKAGLGYYAKESKDKLGGIPMRQLVYRVQALPHSMLPFVWDFGNLSSEAEKIYIKHIVKRTVNCSEELSEVITDVLSCAQNFMRKDETECRFVSLRDVERTMTVMKWFATISETLLPLINNKKAQLLAKREGRVIEEKNFEDSNFLESNINDNCSDSSDSYCSEVNDNSLTTFNNEIRALILSIGVCYYCSLNQSRNSFLKEIGNMLERYLPEDQDLHEILYDEILACQEVFLDGLDLGTSSNPIARNTALRENVWMITICIELRIPLFIIGKPGSSKSLSKAKVEESMQGKNSTSEFFRHLKHIQMMSYQCSRLSTPEGIVETFKKCTELQEEKNMSEFAAVIVLDEIGLAEDSPLMPLKALHALLDDGSIEDEICLSKPSFIGISNWALDPAKMNRGVVMNCCVPDQNELKKTLKEICGNNRVVLNNISSFLDALTEGYAEVNREAERLFREFFGLRDFYHLIKMVYYFCNYSSKRPTYNELEHAVKRNLGGLMGFDSFYYFANKIDKENCSISEGNEDENSAEEILKRSLKGEELGAESRYILLITENYAALNLLKDRLGFDYNIIFGSSFRKDQEYSQLCLNIHRVKICMELGKSVILLNLDSIYESLYDALNQYYSYFGGQRFVDIGLGNNRIKAQVHKNFRLIVVAEVEDVKRFPTPLLNRLEKHCLTVYTLLHNEQKIIVESLEEWTSLFLKATNSISSHEKLEKKDIFIGFGNDTIPTLVLKYDNKSNKECLIKIKEELLRVATLESIIKNQTILKEEQLSTIEEIYVEQDHFLSVLKTYENEKFIQITTHSRLLTGEEFSSIRLENAEMHMLHNFDTEYEFDNVLQKMSKSSKILILQSDTTDVQLLACARFKVEEDKIQLPKIIFIVRVTRTGSKFNGIHGGKWTCVHVDELRRPRIYCSIQALKGKSIPLLFEASLVKTNSDLDCDSIVNACLIEAVSLLRDKKAIDLNRSSDRLKILRKAFQDENVFYVFKKKIIELLKDREEAVGGGEASRWLEKYTTSLKAVTEAGTFQKSWQMFVKTRVTIILACIIAMADKNFNLNGLEDNHELWLRIFDDERIGHLSFMTLTDGIPTPVEVGLDHLIKTNLPTKLSFSWILFEKVESFVDQVLEHQSDKEAIKNQLYREEIFSLFNDYAEDWRKSYLYDALLMLHNPLSNDHKSELEIIYKIQCDLMDEEIDVLDYHLLYNDRKKIFEVAFTLAKVQDDLLIQLLKKPSEFFFDETKEMIIDLKIVEKVLANFDHLRKSLSEQESRKKWKECIQMIRSPMEKILASRKGHKIADKCLSNWMKVRIMELYLNHVVMEGDKEFALEEKKLQGLWIYLNKVKSWKDVDLLVQLKRFLQTMRESLYKTVFKEKVPRCNVEACREIISGQDLVCGHNLCEKCESDCKTSAKPVCRLCKEPFSFSNSTNIDFETAREILNTFHNRCNNFFIFIINSYCFTGSDVPDEKLIDFILSCVTCKSLNQTCYTTNDYVFDNVIDPNPVLRSFALKQLLKYAEGTVLKKLDEFFKQLNNEIKVDVTEDVSRIVINNMEDSFYNDYIQTDKMNRKRLLIENIRKYKEIMQTEQVDQDNQTQLMVSIAVIRLCLKKIVDIFIDNTKEIEDERVIQVVRELCHGPNDFPRKFFLKCIYNQYGIKELIRISKLEDFNWLIPFETFPNKTTPDVFSLYNNETYREIRNCFDSKTISEEIFMDPNGKPYLFILALYSAMSATEFHNLRDYLQKLKDLKCSMENEELWNRLIEEDFLRNLQFPNKNDLFHDPIATLIFHADVVIRYSKKAILEPLKKIVSEPRLMNQWFLPTMPDNILGKMKNDLMGLNYSENISISLCPNGHPYLIGNCGKPASQGECNVCKAQIGGLSHTYVSGNRLATKEDFKTLPGHILGEAKFASNEFRISKTHTKILRAVLHIMMLVAANEDPDAVSECLRKIPNSIDHFQFLMNHLKNDIKNIKKSLKISKEAVCILLHSIFKLFMTSKCSTEVCLWENPENREKWEKIFATNFITEAINDIDKAQRIITEDDRLSSNPLLSSLVQTDEKVKDIILQRCSEVWINRDIIDLESTLQELRKQEKTNEIDFILLALTKVNELEAIKYLPDIIQLIYSIVTNLRGKFLRSDLKTITITSYLSYTDEDQALDMFKSFTNAWKICRNSLCKIEINGKHLPEEILSMAIDEKTPLEYLLPSTKGNGLASFALINYLVNLQNNLVTKNSELSNSKLEYMQIDETLSIVDVINIDPERNVETLILSTYSYEIDLQSKQSSVKYDFYSLRRQISSSWLENLPVLQFERPPEIVCRDDLRMKSKLKEVGIDQIPLSKAVGDQISAECIHIEEVCESLSILNIAVGYLATISNVNPKTKLIAFLEDLRIRNESLLKSAEKNCNIEHVEDFWHILSRERDKLLIDHQLFITPDSSLIDEEQQKAIRNCIGSNLKVAEDIVIYLHRTIHEHYDHDRMLLPLRDVYIEYLQEKELPVAEQILTWPKDILLKNGIEVWKIVYEIVRSESRND</sequence>
<feature type="compositionally biased region" description="Polar residues" evidence="7">
    <location>
        <begin position="134"/>
        <end position="150"/>
    </location>
</feature>
<dbReference type="GO" id="GO:0004842">
    <property type="term" value="F:ubiquitin-protein transferase activity"/>
    <property type="evidence" value="ECO:0007669"/>
    <property type="project" value="InterPro"/>
</dbReference>
<keyword evidence="2" id="KW-0963">Cytoplasm</keyword>
<feature type="domain" description="RZ-type" evidence="8">
    <location>
        <begin position="4127"/>
        <end position="4202"/>
    </location>
</feature>
<dbReference type="Pfam" id="PF20173">
    <property type="entry name" value="ZnF_RZ-type"/>
    <property type="match status" value="1"/>
</dbReference>
<comment type="subcellular location">
    <subcellularLocation>
        <location evidence="1">Cytoplasm</location>
    </subcellularLocation>
</comment>
<evidence type="ECO:0000256" key="7">
    <source>
        <dbReference type="SAM" id="MobiDB-lite"/>
    </source>
</evidence>
<feature type="compositionally biased region" description="Basic and acidic residues" evidence="7">
    <location>
        <begin position="114"/>
        <end position="133"/>
    </location>
</feature>
<dbReference type="EMBL" id="CAJFCJ010000031">
    <property type="protein sequence ID" value="CAD5126001.1"/>
    <property type="molecule type" value="Genomic_DNA"/>
</dbReference>
<feature type="compositionally biased region" description="Polar residues" evidence="7">
    <location>
        <begin position="33"/>
        <end position="46"/>
    </location>
</feature>
<dbReference type="SUPFAM" id="SSF52540">
    <property type="entry name" value="P-loop containing nucleoside triphosphate hydrolases"/>
    <property type="match status" value="2"/>
</dbReference>
<feature type="compositionally biased region" description="Basic and acidic residues" evidence="7">
    <location>
        <begin position="210"/>
        <end position="226"/>
    </location>
</feature>
<feature type="compositionally biased region" description="Basic and acidic residues" evidence="7">
    <location>
        <begin position="151"/>
        <end position="162"/>
    </location>
</feature>
<proteinExistence type="predicted"/>
<feature type="compositionally biased region" description="Basic and acidic residues" evidence="7">
    <location>
        <begin position="63"/>
        <end position="79"/>
    </location>
</feature>
<accession>A0A7I8WD48</accession>
<dbReference type="OrthoDB" id="2423195at2759"/>
<dbReference type="InterPro" id="IPR027417">
    <property type="entry name" value="P-loop_NTPase"/>
</dbReference>
<reference evidence="9 10" key="1">
    <citation type="submission" date="2020-08" db="EMBL/GenBank/DDBJ databases">
        <authorList>
            <person name="Hejnol A."/>
        </authorList>
    </citation>
    <scope>NUCLEOTIDE SEQUENCE [LARGE SCALE GENOMIC DNA]</scope>
</reference>
<feature type="region of interest" description="Disordered" evidence="7">
    <location>
        <begin position="1479"/>
        <end position="1499"/>
    </location>
</feature>
<evidence type="ECO:0000313" key="10">
    <source>
        <dbReference type="Proteomes" id="UP000549394"/>
    </source>
</evidence>
<protein>
    <submittedName>
        <fullName evidence="9">DgyrCDS14181</fullName>
    </submittedName>
</protein>
<feature type="region of interest" description="Disordered" evidence="7">
    <location>
        <begin position="106"/>
        <end position="226"/>
    </location>
</feature>
<evidence type="ECO:0000259" key="8">
    <source>
        <dbReference type="PROSITE" id="PS51981"/>
    </source>
</evidence>
<dbReference type="InterPro" id="IPR031248">
    <property type="entry name" value="RNF213"/>
</dbReference>
<dbReference type="PROSITE" id="PS51981">
    <property type="entry name" value="ZF_RZ"/>
    <property type="match status" value="1"/>
</dbReference>
<gene>
    <name evidence="9" type="ORF">DGYR_LOCUS13290</name>
</gene>
<evidence type="ECO:0000256" key="1">
    <source>
        <dbReference type="ARBA" id="ARBA00004496"/>
    </source>
</evidence>
<evidence type="ECO:0000256" key="6">
    <source>
        <dbReference type="ARBA" id="ARBA00022859"/>
    </source>
</evidence>
<evidence type="ECO:0000256" key="4">
    <source>
        <dbReference type="ARBA" id="ARBA00022771"/>
    </source>
</evidence>
<comment type="caution">
    <text evidence="9">The sequence shown here is derived from an EMBL/GenBank/DDBJ whole genome shotgun (WGS) entry which is preliminary data.</text>
</comment>
<dbReference type="GO" id="GO:0016887">
    <property type="term" value="F:ATP hydrolysis activity"/>
    <property type="evidence" value="ECO:0007669"/>
    <property type="project" value="InterPro"/>
</dbReference>
<keyword evidence="5" id="KW-0862">Zinc</keyword>
<organism evidence="9 10">
    <name type="scientific">Dimorphilus gyrociliatus</name>
    <dbReference type="NCBI Taxonomy" id="2664684"/>
    <lineage>
        <taxon>Eukaryota</taxon>
        <taxon>Metazoa</taxon>
        <taxon>Spiralia</taxon>
        <taxon>Lophotrochozoa</taxon>
        <taxon>Annelida</taxon>
        <taxon>Polychaeta</taxon>
        <taxon>Polychaeta incertae sedis</taxon>
        <taxon>Dinophilidae</taxon>
        <taxon>Dimorphilus</taxon>
    </lineage>
</organism>
<dbReference type="GO" id="GO:0002376">
    <property type="term" value="P:immune system process"/>
    <property type="evidence" value="ECO:0007669"/>
    <property type="project" value="UniProtKB-KW"/>
</dbReference>
<feature type="compositionally biased region" description="Basic and acidic residues" evidence="7">
    <location>
        <begin position="17"/>
        <end position="29"/>
    </location>
</feature>
<evidence type="ECO:0000313" key="9">
    <source>
        <dbReference type="EMBL" id="CAD5126001.1"/>
    </source>
</evidence>
<keyword evidence="4" id="KW-0863">Zinc-finger</keyword>
<evidence type="ECO:0000256" key="5">
    <source>
        <dbReference type="ARBA" id="ARBA00022833"/>
    </source>
</evidence>
<keyword evidence="3" id="KW-0479">Metal-binding</keyword>
<evidence type="ECO:0000256" key="3">
    <source>
        <dbReference type="ARBA" id="ARBA00022723"/>
    </source>
</evidence>
<name>A0A7I8WD48_9ANNE</name>
<feature type="region of interest" description="Disordered" evidence="7">
    <location>
        <begin position="1"/>
        <end position="89"/>
    </location>
</feature>
<dbReference type="Proteomes" id="UP000549394">
    <property type="component" value="Unassembled WGS sequence"/>
</dbReference>